<dbReference type="AlphaFoldDB" id="A0A4W2F1N0"/>
<feature type="transmembrane region" description="Helical" evidence="15">
    <location>
        <begin position="455"/>
        <end position="473"/>
    </location>
</feature>
<evidence type="ECO:0000256" key="13">
    <source>
        <dbReference type="ARBA" id="ARBA00023180"/>
    </source>
</evidence>
<dbReference type="FunFam" id="2.10.25.10:FF:000177">
    <property type="entry name" value="Adhesion G protein-coupled receptor E2"/>
    <property type="match status" value="1"/>
</dbReference>
<evidence type="ECO:0000256" key="2">
    <source>
        <dbReference type="ARBA" id="ARBA00007343"/>
    </source>
</evidence>
<dbReference type="InterPro" id="IPR003056">
    <property type="entry name" value="GPCR_2_ADGRE2_ADGRE5"/>
</dbReference>
<comment type="similarity">
    <text evidence="2">Belongs to the G-protein coupled receptor 2 family. Adhesion G-protein coupled receptor (ADGR) subfamily.</text>
</comment>
<dbReference type="GO" id="GO:0004930">
    <property type="term" value="F:G protein-coupled receptor activity"/>
    <property type="evidence" value="ECO:0007669"/>
    <property type="project" value="InterPro"/>
</dbReference>
<feature type="transmembrane region" description="Helical" evidence="15">
    <location>
        <begin position="479"/>
        <end position="503"/>
    </location>
</feature>
<keyword evidence="3" id="KW-1003">Cell membrane</keyword>
<feature type="domain" description="GAIN-B" evidence="16">
    <location>
        <begin position="234"/>
        <end position="414"/>
    </location>
</feature>
<keyword evidence="10 15" id="KW-1133">Transmembrane helix</keyword>
<feature type="domain" description="G-protein coupled receptors family 2 profile 2" evidence="17">
    <location>
        <begin position="420"/>
        <end position="666"/>
    </location>
</feature>
<dbReference type="PANTHER" id="PTHR12011">
    <property type="entry name" value="ADHESION G-PROTEIN COUPLED RECEPTOR"/>
    <property type="match status" value="1"/>
</dbReference>
<dbReference type="Ensembl" id="ENSBIXT00000051827.1">
    <property type="protein sequence ID" value="ENSBIXP00000042937.1"/>
    <property type="gene ID" value="ENSBIXG00000005676.1"/>
</dbReference>
<dbReference type="PRINTS" id="PR01278">
    <property type="entry name" value="CD97PROTEIN"/>
</dbReference>
<evidence type="ECO:0000256" key="4">
    <source>
        <dbReference type="ARBA" id="ARBA00022536"/>
    </source>
</evidence>
<accession>A0A4W2F1N0</accession>
<evidence type="ECO:0000256" key="1">
    <source>
        <dbReference type="ARBA" id="ARBA00004651"/>
    </source>
</evidence>
<dbReference type="PROSITE" id="PS50261">
    <property type="entry name" value="G_PROTEIN_RECEP_F2_4"/>
    <property type="match status" value="1"/>
</dbReference>
<dbReference type="PROSITE" id="PS00650">
    <property type="entry name" value="G_PROTEIN_RECEP_F2_2"/>
    <property type="match status" value="1"/>
</dbReference>
<dbReference type="Gene3D" id="2.10.25.10">
    <property type="entry name" value="Laminin"/>
    <property type="match status" value="1"/>
</dbReference>
<keyword evidence="6" id="KW-0732">Signal</keyword>
<reference evidence="18" key="2">
    <citation type="submission" date="2025-08" db="UniProtKB">
        <authorList>
            <consortium name="Ensembl"/>
        </authorList>
    </citation>
    <scope>IDENTIFICATION</scope>
</reference>
<keyword evidence="12" id="KW-1015">Disulfide bond</keyword>
<sequence>MIFIHTASIITRCARWCPPNSKCVDANTCRCIPGFTSSTGEVITSRSETCDGTELRKAKVSVQFNSVAQSCPTLCEPMNHSTPGLLVHHQLPDNATQHLILCRPLLLLPSIFPSIRIFSNESALPIRWPKYQSFSFNISPSNEHPGLISFRMDWLDLLAVQGTLKSLLQNHSSKASILRCSAFFINLIQGVDEMLEAPRDLETLPNSEQHLVASNLLIGLETVLRGLSKSLNNESLHFSSPSGTEMSLKALDKEDKNVTLIQNNIKMILIWDAMHESNDSGPIVVGLVSIPGIEKLLDKVPLIVDAEEKAVPHETRGELLQEIPPILLSDVISVFISNSNTQNLSSPVKFVFKHSRTPETKGKVHCVFWEQGQNRSGHWATRGCRTMDNRDDSTTCQCTHFSSFAVLMAYYDVQEEDLALTVITYMGLSLSLLCLFLAALTFLLCKAIQSISTSLHLQLSLCLFLAHLLFLTAIDRTESKVLCAIIAGALHYLYLASFTWMLLEGLQLFLTARNLTVVNYSSVNRFMKKLTFPVGYGVPAVIVAISSASRPHLYGTPKRCWLSTEKGFVWTFLGPVCTIFSINLVFFLITFWIVKKKLSSLNSDVSTLRKTRMLTFKATAQLFILGCTWCLGILQVGPAPHVMAYLFTIINSLQGFFIFLVYCLLSQQVQEQYNIWFKVIKKKKTESEEYTLSSRAMSEPSKHSEVKSCISPEHFTD</sequence>
<keyword evidence="8" id="KW-0106">Calcium</keyword>
<keyword evidence="7" id="KW-0677">Repeat</keyword>
<evidence type="ECO:0000256" key="5">
    <source>
        <dbReference type="ARBA" id="ARBA00022692"/>
    </source>
</evidence>
<dbReference type="GO" id="GO:0007189">
    <property type="term" value="P:adenylate cyclase-activating G protein-coupled receptor signaling pathway"/>
    <property type="evidence" value="ECO:0007669"/>
    <property type="project" value="TreeGrafter"/>
</dbReference>
<keyword evidence="13" id="KW-0325">Glycoprotein</keyword>
<dbReference type="Pfam" id="PF01825">
    <property type="entry name" value="GPS"/>
    <property type="match status" value="1"/>
</dbReference>
<dbReference type="GO" id="GO:0007155">
    <property type="term" value="P:cell adhesion"/>
    <property type="evidence" value="ECO:0007669"/>
    <property type="project" value="UniProtKB-KW"/>
</dbReference>
<feature type="transmembrane region" description="Helical" evidence="15">
    <location>
        <begin position="530"/>
        <end position="548"/>
    </location>
</feature>
<feature type="transmembrane region" description="Helical" evidence="15">
    <location>
        <begin position="614"/>
        <end position="636"/>
    </location>
</feature>
<comment type="subcellular location">
    <subcellularLocation>
        <location evidence="1">Cell membrane</location>
        <topology evidence="1">Multi-pass membrane protein</topology>
    </subcellularLocation>
</comment>
<evidence type="ECO:0000259" key="17">
    <source>
        <dbReference type="PROSITE" id="PS50261"/>
    </source>
</evidence>
<name>A0A4W2F1N0_BOBOX</name>
<protein>
    <recommendedName>
        <fullName evidence="20">Adhesion G protein-coupled receptor E2</fullName>
    </recommendedName>
</protein>
<dbReference type="FunFam" id="1.20.1070.10:FF:000054">
    <property type="entry name" value="Adhesion G protein-coupled receptor E3"/>
    <property type="match status" value="1"/>
</dbReference>
<dbReference type="PROSITE" id="PS50221">
    <property type="entry name" value="GAIN_B"/>
    <property type="match status" value="1"/>
</dbReference>
<dbReference type="Gene3D" id="2.60.220.50">
    <property type="match status" value="1"/>
</dbReference>
<proteinExistence type="inferred from homology"/>
<dbReference type="SMART" id="SM00303">
    <property type="entry name" value="GPS"/>
    <property type="match status" value="1"/>
</dbReference>
<evidence type="ECO:0000256" key="15">
    <source>
        <dbReference type="SAM" id="Phobius"/>
    </source>
</evidence>
<dbReference type="GO" id="GO:0005886">
    <property type="term" value="C:plasma membrane"/>
    <property type="evidence" value="ECO:0007669"/>
    <property type="project" value="UniProtKB-SubCell"/>
</dbReference>
<evidence type="ECO:0008006" key="20">
    <source>
        <dbReference type="Google" id="ProtNLM"/>
    </source>
</evidence>
<dbReference type="Pfam" id="PF00002">
    <property type="entry name" value="7tm_2"/>
    <property type="match status" value="1"/>
</dbReference>
<dbReference type="InterPro" id="IPR000832">
    <property type="entry name" value="GPCR_2_secretin-like"/>
</dbReference>
<organism evidence="18 19">
    <name type="scientific">Bos indicus x Bos taurus</name>
    <name type="common">Hybrid cattle</name>
    <dbReference type="NCBI Taxonomy" id="30522"/>
    <lineage>
        <taxon>Eukaryota</taxon>
        <taxon>Metazoa</taxon>
        <taxon>Chordata</taxon>
        <taxon>Craniata</taxon>
        <taxon>Vertebrata</taxon>
        <taxon>Euteleostomi</taxon>
        <taxon>Mammalia</taxon>
        <taxon>Eutheria</taxon>
        <taxon>Laurasiatheria</taxon>
        <taxon>Artiodactyla</taxon>
        <taxon>Ruminantia</taxon>
        <taxon>Pecora</taxon>
        <taxon>Bovidae</taxon>
        <taxon>Bovinae</taxon>
        <taxon>Bos</taxon>
    </lineage>
</organism>
<evidence type="ECO:0000256" key="6">
    <source>
        <dbReference type="ARBA" id="ARBA00022729"/>
    </source>
</evidence>
<dbReference type="Gene3D" id="1.20.1070.10">
    <property type="entry name" value="Rhodopsin 7-helix transmembrane proteins"/>
    <property type="match status" value="1"/>
</dbReference>
<dbReference type="GO" id="GO:0007166">
    <property type="term" value="P:cell surface receptor signaling pathway"/>
    <property type="evidence" value="ECO:0007669"/>
    <property type="project" value="InterPro"/>
</dbReference>
<evidence type="ECO:0000256" key="7">
    <source>
        <dbReference type="ARBA" id="ARBA00022737"/>
    </source>
</evidence>
<gene>
    <name evidence="18" type="primary">LOC113896427</name>
</gene>
<dbReference type="PRINTS" id="PR00249">
    <property type="entry name" value="GPCRSECRETIN"/>
</dbReference>
<evidence type="ECO:0000256" key="3">
    <source>
        <dbReference type="ARBA" id="ARBA00022475"/>
    </source>
</evidence>
<evidence type="ECO:0000259" key="16">
    <source>
        <dbReference type="PROSITE" id="PS50221"/>
    </source>
</evidence>
<dbReference type="InterPro" id="IPR057244">
    <property type="entry name" value="GAIN_B"/>
</dbReference>
<keyword evidence="11 15" id="KW-0472">Membrane</keyword>
<dbReference type="Proteomes" id="UP000314981">
    <property type="component" value="Chromosome 7"/>
</dbReference>
<dbReference type="InterPro" id="IPR017983">
    <property type="entry name" value="GPCR_2_secretin-like_CS"/>
</dbReference>
<evidence type="ECO:0000256" key="14">
    <source>
        <dbReference type="SAM" id="MobiDB-lite"/>
    </source>
</evidence>
<evidence type="ECO:0000256" key="10">
    <source>
        <dbReference type="ARBA" id="ARBA00022989"/>
    </source>
</evidence>
<dbReference type="InterPro" id="IPR000203">
    <property type="entry name" value="GPS"/>
</dbReference>
<feature type="transmembrane region" description="Helical" evidence="15">
    <location>
        <begin position="568"/>
        <end position="594"/>
    </location>
</feature>
<evidence type="ECO:0000313" key="18">
    <source>
        <dbReference type="Ensembl" id="ENSBIXP00000042937.1"/>
    </source>
</evidence>
<reference evidence="18" key="3">
    <citation type="submission" date="2025-09" db="UniProtKB">
        <authorList>
            <consortium name="Ensembl"/>
        </authorList>
    </citation>
    <scope>IDENTIFICATION</scope>
</reference>
<keyword evidence="19" id="KW-1185">Reference proteome</keyword>
<keyword evidence="4" id="KW-0245">EGF-like domain</keyword>
<dbReference type="FunFam" id="2.60.220.50:FF:000007">
    <property type="entry name" value="Adhesion G protein-coupled receptor E5"/>
    <property type="match status" value="1"/>
</dbReference>
<dbReference type="InterPro" id="IPR017981">
    <property type="entry name" value="GPCR_2-like_7TM"/>
</dbReference>
<reference evidence="18 19" key="1">
    <citation type="submission" date="2018-11" db="EMBL/GenBank/DDBJ databases">
        <title>Haplotype-resolved cattle genomes.</title>
        <authorList>
            <person name="Low W.Y."/>
            <person name="Tearle R."/>
            <person name="Bickhart D.M."/>
            <person name="Rosen B.D."/>
            <person name="Koren S."/>
            <person name="Rhie A."/>
            <person name="Hiendleder S."/>
            <person name="Phillippy A.M."/>
            <person name="Smith T.P.L."/>
            <person name="Williams J.L."/>
        </authorList>
    </citation>
    <scope>NUCLEOTIDE SEQUENCE [LARGE SCALE GENOMIC DNA]</scope>
</reference>
<keyword evidence="5 15" id="KW-0812">Transmembrane</keyword>
<dbReference type="PANTHER" id="PTHR12011:SF328">
    <property type="entry name" value="ADHESION G PROTEIN-COUPLED RECEPTOR E2"/>
    <property type="match status" value="1"/>
</dbReference>
<dbReference type="InterPro" id="IPR046338">
    <property type="entry name" value="GAIN_dom_sf"/>
</dbReference>
<evidence type="ECO:0000313" key="19">
    <source>
        <dbReference type="Proteomes" id="UP000314981"/>
    </source>
</evidence>
<evidence type="ECO:0000256" key="12">
    <source>
        <dbReference type="ARBA" id="ARBA00023157"/>
    </source>
</evidence>
<keyword evidence="9" id="KW-0130">Cell adhesion</keyword>
<evidence type="ECO:0000256" key="9">
    <source>
        <dbReference type="ARBA" id="ARBA00022889"/>
    </source>
</evidence>
<evidence type="ECO:0000256" key="11">
    <source>
        <dbReference type="ARBA" id="ARBA00023136"/>
    </source>
</evidence>
<feature type="transmembrane region" description="Helical" evidence="15">
    <location>
        <begin position="418"/>
        <end position="443"/>
    </location>
</feature>
<feature type="region of interest" description="Disordered" evidence="14">
    <location>
        <begin position="692"/>
        <end position="717"/>
    </location>
</feature>
<evidence type="ECO:0000256" key="8">
    <source>
        <dbReference type="ARBA" id="ARBA00022837"/>
    </source>
</evidence>
<feature type="transmembrane region" description="Helical" evidence="15">
    <location>
        <begin position="642"/>
        <end position="665"/>
    </location>
</feature>